<feature type="transmembrane region" description="Helical" evidence="18">
    <location>
        <begin position="470"/>
        <end position="490"/>
    </location>
</feature>
<dbReference type="OrthoDB" id="9812433at2"/>
<protein>
    <recommendedName>
        <fullName evidence="4">non-specific protein-tyrosine kinase</fullName>
        <ecNumber evidence="4">2.7.10.2</ecNumber>
    </recommendedName>
</protein>
<evidence type="ECO:0000256" key="13">
    <source>
        <dbReference type="ARBA" id="ARBA00023136"/>
    </source>
</evidence>
<dbReference type="InterPro" id="IPR005702">
    <property type="entry name" value="Wzc-like_C"/>
</dbReference>
<evidence type="ECO:0000256" key="5">
    <source>
        <dbReference type="ARBA" id="ARBA00022475"/>
    </source>
</evidence>
<evidence type="ECO:0000259" key="20">
    <source>
        <dbReference type="Pfam" id="PF13614"/>
    </source>
</evidence>
<dbReference type="FunFam" id="3.40.50.300:FF:000527">
    <property type="entry name" value="Tyrosine-protein kinase etk"/>
    <property type="match status" value="1"/>
</dbReference>
<evidence type="ECO:0000313" key="22">
    <source>
        <dbReference type="EMBL" id="QCQ20860.1"/>
    </source>
</evidence>
<dbReference type="Gene3D" id="3.40.50.300">
    <property type="entry name" value="P-loop containing nucleotide triphosphate hydrolases"/>
    <property type="match status" value="1"/>
</dbReference>
<dbReference type="SUPFAM" id="SSF52540">
    <property type="entry name" value="P-loop containing nucleoside triphosphate hydrolases"/>
    <property type="match status" value="1"/>
</dbReference>
<dbReference type="InterPro" id="IPR050445">
    <property type="entry name" value="Bact_polysacc_biosynth/exp"/>
</dbReference>
<evidence type="ECO:0000256" key="8">
    <source>
        <dbReference type="ARBA" id="ARBA00022692"/>
    </source>
</evidence>
<feature type="coiled-coil region" evidence="16">
    <location>
        <begin position="236"/>
        <end position="300"/>
    </location>
</feature>
<dbReference type="GO" id="GO:0004715">
    <property type="term" value="F:non-membrane spanning protein tyrosine kinase activity"/>
    <property type="evidence" value="ECO:0007669"/>
    <property type="project" value="UniProtKB-EC"/>
</dbReference>
<keyword evidence="14" id="KW-0829">Tyrosine-protein kinase</keyword>
<keyword evidence="7 22" id="KW-0808">Transferase</keyword>
<keyword evidence="23" id="KW-1185">Reference proteome</keyword>
<keyword evidence="16" id="KW-0175">Coiled coil</keyword>
<dbReference type="GO" id="GO:0005886">
    <property type="term" value="C:plasma membrane"/>
    <property type="evidence" value="ECO:0007669"/>
    <property type="project" value="UniProtKB-SubCell"/>
</dbReference>
<dbReference type="KEGG" id="dax:FDQ92_00790"/>
<sequence>MESFESQEPRDRRDPPVPAPVSESSRLPSTELREPVPEFEESVDLRDYIEVILRRKWLVATFLMVVFVTTLIVSLTMTPIFKGEARLEVSPQEANVTKFEDLVANQLQTREFMQTQVSLLQSQSLAQRVIDRLQLQNHPAFNPEITSDEDGVLTTWKKTVRGWLSFGEDEPPDETLKRLKTEKAVLGRFSESLSVQPERDTTIINIAFSSEDPQVARDAANTLVQEFVSWQMDKKLNAATSAKEQLEKQLEVARIQLEKAEEELNAFAKKAGIVSLDTRLNLVYRQLEEVNSALAGAESERVARESLYRQAMTAGPDSLPAVIDNEVIQELRTQYIDYLGQYEELKTVYKDEYPKVKIIVARMTDIQQKIEGEQQRIVDSLKNAYLAALKQEEALRSAAEEKKAEAMALNEKATQYNILAREVETNKQIFQSLLERTKEIDANVGSEISNIQVVDYAVLPLEPYKPNVQLNLLLALVLGVMGGVGLAFLLEYLDNTVKRIDEISDRFKIPVLGVIPEAEARETPQLDFLVREQPRSSFSESIRTTKVSIQLSSGCERPLKSLVITSTNVGEGKTTLATNLAIAFASEEKVLILDADLRRPRLHKVFSRNGKDKGLSQFLTGMCDVKQIIQKTDIPNLFFIPSGPISPNPAELLASSRMRKLLESLNTYFDRIIIDAPPFAGFADVLVLGNHADGVILLSTLGVTHREALRIFRKSLLNVKGNLLGTIVNKMDVSHHHGYYYKYYKYYHYGYRYGDEHRALPKSE</sequence>
<evidence type="ECO:0000313" key="23">
    <source>
        <dbReference type="Proteomes" id="UP000298602"/>
    </source>
</evidence>
<evidence type="ECO:0000256" key="18">
    <source>
        <dbReference type="SAM" id="Phobius"/>
    </source>
</evidence>
<dbReference type="InterPro" id="IPR025669">
    <property type="entry name" value="AAA_dom"/>
</dbReference>
<dbReference type="GO" id="GO:0042802">
    <property type="term" value="F:identical protein binding"/>
    <property type="evidence" value="ECO:0007669"/>
    <property type="project" value="UniProtKB-ARBA"/>
</dbReference>
<name>A0A4P8KZM2_9BACT</name>
<dbReference type="Proteomes" id="UP000298602">
    <property type="component" value="Chromosome"/>
</dbReference>
<comment type="catalytic activity">
    <reaction evidence="15">
        <text>L-tyrosyl-[protein] + ATP = O-phospho-L-tyrosyl-[protein] + ADP + H(+)</text>
        <dbReference type="Rhea" id="RHEA:10596"/>
        <dbReference type="Rhea" id="RHEA-COMP:10136"/>
        <dbReference type="Rhea" id="RHEA-COMP:20101"/>
        <dbReference type="ChEBI" id="CHEBI:15378"/>
        <dbReference type="ChEBI" id="CHEBI:30616"/>
        <dbReference type="ChEBI" id="CHEBI:46858"/>
        <dbReference type="ChEBI" id="CHEBI:61978"/>
        <dbReference type="ChEBI" id="CHEBI:456216"/>
        <dbReference type="EC" id="2.7.10.2"/>
    </reaction>
</comment>
<evidence type="ECO:0000256" key="2">
    <source>
        <dbReference type="ARBA" id="ARBA00007316"/>
    </source>
</evidence>
<dbReference type="Pfam" id="PF13614">
    <property type="entry name" value="AAA_31"/>
    <property type="match status" value="1"/>
</dbReference>
<dbReference type="PANTHER" id="PTHR32309">
    <property type="entry name" value="TYROSINE-PROTEIN KINASE"/>
    <property type="match status" value="1"/>
</dbReference>
<keyword evidence="13 18" id="KW-0472">Membrane</keyword>
<feature type="domain" description="AAA" evidence="20">
    <location>
        <begin position="563"/>
        <end position="697"/>
    </location>
</feature>
<evidence type="ECO:0000256" key="12">
    <source>
        <dbReference type="ARBA" id="ARBA00022989"/>
    </source>
</evidence>
<dbReference type="PANTHER" id="PTHR32309:SF13">
    <property type="entry name" value="FERRIC ENTEROBACTIN TRANSPORT PROTEIN FEPE"/>
    <property type="match status" value="1"/>
</dbReference>
<accession>A0A4P8KZM2</accession>
<evidence type="ECO:0000256" key="6">
    <source>
        <dbReference type="ARBA" id="ARBA00022519"/>
    </source>
</evidence>
<keyword evidence="11" id="KW-0067">ATP-binding</keyword>
<dbReference type="InterPro" id="IPR032807">
    <property type="entry name" value="GNVR"/>
</dbReference>
<feature type="coiled-coil region" evidence="16">
    <location>
        <begin position="382"/>
        <end position="412"/>
    </location>
</feature>
<dbReference type="InterPro" id="IPR003856">
    <property type="entry name" value="LPS_length_determ_N"/>
</dbReference>
<evidence type="ECO:0000256" key="16">
    <source>
        <dbReference type="SAM" id="Coils"/>
    </source>
</evidence>
<gene>
    <name evidence="22" type="ORF">FDQ92_00790</name>
</gene>
<comment type="similarity">
    <text evidence="3">Belongs to the etk/wzc family.</text>
</comment>
<evidence type="ECO:0000256" key="1">
    <source>
        <dbReference type="ARBA" id="ARBA00004429"/>
    </source>
</evidence>
<keyword evidence="10 22" id="KW-0418">Kinase</keyword>
<dbReference type="AlphaFoldDB" id="A0A4P8KZM2"/>
<dbReference type="CDD" id="cd05387">
    <property type="entry name" value="BY-kinase"/>
    <property type="match status" value="1"/>
</dbReference>
<keyword evidence="5" id="KW-1003">Cell membrane</keyword>
<keyword evidence="9" id="KW-0547">Nucleotide-binding</keyword>
<reference evidence="22 23" key="1">
    <citation type="submission" date="2019-05" db="EMBL/GenBank/DDBJ databases">
        <title>The Complete Genome Sequence of the n-alkane-degrading Desulfoglaeba alkanexedens ALDC reveals multiple alkylsuccinate synthase gene clusters.</title>
        <authorList>
            <person name="Callaghan A.V."/>
            <person name="Davidova I.A."/>
            <person name="Duncan K.E."/>
            <person name="Morris B."/>
            <person name="McInerney M.J."/>
        </authorList>
    </citation>
    <scope>NUCLEOTIDE SEQUENCE [LARGE SCALE GENOMIC DNA]</scope>
    <source>
        <strain evidence="22 23">ALDC</strain>
    </source>
</reference>
<dbReference type="RefSeq" id="WP_137422830.1">
    <property type="nucleotide sequence ID" value="NZ_CP040098.1"/>
</dbReference>
<feature type="transmembrane region" description="Helical" evidence="18">
    <location>
        <begin position="57"/>
        <end position="81"/>
    </location>
</feature>
<organism evidence="22 23">
    <name type="scientific">Desulfoglaeba alkanexedens ALDC</name>
    <dbReference type="NCBI Taxonomy" id="980445"/>
    <lineage>
        <taxon>Bacteria</taxon>
        <taxon>Pseudomonadati</taxon>
        <taxon>Thermodesulfobacteriota</taxon>
        <taxon>Syntrophobacteria</taxon>
        <taxon>Syntrophobacterales</taxon>
        <taxon>Syntrophobacteraceae</taxon>
        <taxon>Desulfoglaeba</taxon>
    </lineage>
</organism>
<keyword evidence="8 18" id="KW-0812">Transmembrane</keyword>
<evidence type="ECO:0000256" key="17">
    <source>
        <dbReference type="SAM" id="MobiDB-lite"/>
    </source>
</evidence>
<feature type="domain" description="Tyrosine-protein kinase G-rich" evidence="21">
    <location>
        <begin position="419"/>
        <end position="489"/>
    </location>
</feature>
<evidence type="ECO:0000256" key="3">
    <source>
        <dbReference type="ARBA" id="ARBA00008883"/>
    </source>
</evidence>
<comment type="similarity">
    <text evidence="2">Belongs to the CpsD/CapB family.</text>
</comment>
<evidence type="ECO:0000256" key="7">
    <source>
        <dbReference type="ARBA" id="ARBA00022679"/>
    </source>
</evidence>
<evidence type="ECO:0000256" key="11">
    <source>
        <dbReference type="ARBA" id="ARBA00022840"/>
    </source>
</evidence>
<evidence type="ECO:0000256" key="10">
    <source>
        <dbReference type="ARBA" id="ARBA00022777"/>
    </source>
</evidence>
<dbReference type="InterPro" id="IPR027417">
    <property type="entry name" value="P-loop_NTPase"/>
</dbReference>
<keyword evidence="12 18" id="KW-1133">Transmembrane helix</keyword>
<feature type="region of interest" description="Disordered" evidence="17">
    <location>
        <begin position="1"/>
        <end position="33"/>
    </location>
</feature>
<evidence type="ECO:0000256" key="15">
    <source>
        <dbReference type="ARBA" id="ARBA00051245"/>
    </source>
</evidence>
<proteinExistence type="inferred from homology"/>
<dbReference type="Pfam" id="PF02706">
    <property type="entry name" value="Wzz"/>
    <property type="match status" value="1"/>
</dbReference>
<evidence type="ECO:0000259" key="19">
    <source>
        <dbReference type="Pfam" id="PF02706"/>
    </source>
</evidence>
<dbReference type="EC" id="2.7.10.2" evidence="4"/>
<keyword evidence="6" id="KW-0997">Cell inner membrane</keyword>
<dbReference type="Pfam" id="PF13807">
    <property type="entry name" value="GNVR"/>
    <property type="match status" value="1"/>
</dbReference>
<evidence type="ECO:0000256" key="14">
    <source>
        <dbReference type="ARBA" id="ARBA00023137"/>
    </source>
</evidence>
<feature type="domain" description="Polysaccharide chain length determinant N-terminal" evidence="19">
    <location>
        <begin position="42"/>
        <end position="132"/>
    </location>
</feature>
<evidence type="ECO:0000259" key="21">
    <source>
        <dbReference type="Pfam" id="PF13807"/>
    </source>
</evidence>
<dbReference type="NCBIfam" id="TIGR01007">
    <property type="entry name" value="eps_fam"/>
    <property type="match status" value="1"/>
</dbReference>
<evidence type="ECO:0000256" key="4">
    <source>
        <dbReference type="ARBA" id="ARBA00011903"/>
    </source>
</evidence>
<comment type="subcellular location">
    <subcellularLocation>
        <location evidence="1">Cell inner membrane</location>
        <topology evidence="1">Multi-pass membrane protein</topology>
    </subcellularLocation>
</comment>
<reference evidence="22 23" key="2">
    <citation type="submission" date="2019-05" db="EMBL/GenBank/DDBJ databases">
        <authorList>
            <person name="Suflita J.M."/>
            <person name="Marks C.R."/>
        </authorList>
    </citation>
    <scope>NUCLEOTIDE SEQUENCE [LARGE SCALE GENOMIC DNA]</scope>
    <source>
        <strain evidence="22 23">ALDC</strain>
    </source>
</reference>
<dbReference type="GO" id="GO:0005524">
    <property type="term" value="F:ATP binding"/>
    <property type="evidence" value="ECO:0007669"/>
    <property type="project" value="UniProtKB-KW"/>
</dbReference>
<evidence type="ECO:0000256" key="9">
    <source>
        <dbReference type="ARBA" id="ARBA00022741"/>
    </source>
</evidence>
<dbReference type="EMBL" id="CP040098">
    <property type="protein sequence ID" value="QCQ20860.1"/>
    <property type="molecule type" value="Genomic_DNA"/>
</dbReference>